<dbReference type="EMBL" id="JAEINH010000003">
    <property type="protein sequence ID" value="MBI9114415.1"/>
    <property type="molecule type" value="Genomic_DNA"/>
</dbReference>
<dbReference type="PANTHER" id="PTHR10655:SF17">
    <property type="entry name" value="LYSOPHOSPHOLIPASE-LIKE PROTEIN 1"/>
    <property type="match status" value="1"/>
</dbReference>
<keyword evidence="5" id="KW-1185">Reference proteome</keyword>
<dbReference type="Proteomes" id="UP000602087">
    <property type="component" value="Unassembled WGS sequence"/>
</dbReference>
<dbReference type="InterPro" id="IPR050565">
    <property type="entry name" value="LYPA1-2/EST-like"/>
</dbReference>
<dbReference type="InterPro" id="IPR002471">
    <property type="entry name" value="Pept_S9_AS"/>
</dbReference>
<feature type="domain" description="Phospholipase/carboxylesterase/thioesterase" evidence="3">
    <location>
        <begin position="19"/>
        <end position="209"/>
    </location>
</feature>
<comment type="caution">
    <text evidence="4">The sequence shown here is derived from an EMBL/GenBank/DDBJ whole genome shotgun (WGS) entry which is preliminary data.</text>
</comment>
<keyword evidence="2 4" id="KW-0378">Hydrolase</keyword>
<gene>
    <name evidence="4" type="ORF">JAV76_05230</name>
</gene>
<dbReference type="GO" id="GO:0006508">
    <property type="term" value="P:proteolysis"/>
    <property type="evidence" value="ECO:0007669"/>
    <property type="project" value="InterPro"/>
</dbReference>
<dbReference type="PROSITE" id="PS00708">
    <property type="entry name" value="PRO_ENDOPEP_SER"/>
    <property type="match status" value="1"/>
</dbReference>
<organism evidence="4 5">
    <name type="scientific">Sanguibacter suaedae</name>
    <dbReference type="NCBI Taxonomy" id="2795737"/>
    <lineage>
        <taxon>Bacteria</taxon>
        <taxon>Bacillati</taxon>
        <taxon>Actinomycetota</taxon>
        <taxon>Actinomycetes</taxon>
        <taxon>Micrococcales</taxon>
        <taxon>Sanguibacteraceae</taxon>
        <taxon>Sanguibacter</taxon>
    </lineage>
</organism>
<evidence type="ECO:0000313" key="4">
    <source>
        <dbReference type="EMBL" id="MBI9114415.1"/>
    </source>
</evidence>
<evidence type="ECO:0000259" key="3">
    <source>
        <dbReference type="Pfam" id="PF02230"/>
    </source>
</evidence>
<evidence type="ECO:0000256" key="1">
    <source>
        <dbReference type="ARBA" id="ARBA00006499"/>
    </source>
</evidence>
<dbReference type="Gene3D" id="3.40.50.1820">
    <property type="entry name" value="alpha/beta hydrolase"/>
    <property type="match status" value="1"/>
</dbReference>
<dbReference type="InterPro" id="IPR029058">
    <property type="entry name" value="AB_hydrolase_fold"/>
</dbReference>
<reference evidence="4" key="1">
    <citation type="submission" date="2020-12" db="EMBL/GenBank/DDBJ databases">
        <title>Sanguibacter suaedae sp. nov., isolated from Suaeda aralocaspica.</title>
        <authorList>
            <person name="Ma Q."/>
        </authorList>
    </citation>
    <scope>NUCLEOTIDE SEQUENCE</scope>
    <source>
        <strain evidence="4">YZGR15</strain>
    </source>
</reference>
<comment type="similarity">
    <text evidence="1">Belongs to the AB hydrolase superfamily. AB hydrolase 2 family.</text>
</comment>
<dbReference type="Pfam" id="PF02230">
    <property type="entry name" value="Abhydrolase_2"/>
    <property type="match status" value="1"/>
</dbReference>
<dbReference type="InterPro" id="IPR003140">
    <property type="entry name" value="PLipase/COase/thioEstase"/>
</dbReference>
<evidence type="ECO:0000256" key="2">
    <source>
        <dbReference type="ARBA" id="ARBA00022801"/>
    </source>
</evidence>
<dbReference type="SUPFAM" id="SSF53474">
    <property type="entry name" value="alpha/beta-Hydrolases"/>
    <property type="match status" value="1"/>
</dbReference>
<dbReference type="RefSeq" id="WP_198732963.1">
    <property type="nucleotide sequence ID" value="NZ_JAEINH010000003.1"/>
</dbReference>
<protein>
    <submittedName>
        <fullName evidence="4">Dienelactone hydrolase family protein</fullName>
    </submittedName>
</protein>
<accession>A0A934M9B2</accession>
<sequence length="212" mass="22691">MSISISEAATVWSEPADRRDSSEPLLLLMHGYGADEADLVGLAPHLPRGLATVSVRAPLTAGPGFAWVPIDEPGRPDPQATQDAADAVLAWLGSHVPESRPVGLLGFSQGGLMVTHLLRSAPRRFWAGAVLSGFVVDAPHPGDDEVAEVRPPVFFGYGDRDQIIAPDAFARAHEWLSARTDLTEVVYPGLPHGISPKELQDVSTFLTEHAPR</sequence>
<proteinExistence type="inferred from homology"/>
<evidence type="ECO:0000313" key="5">
    <source>
        <dbReference type="Proteomes" id="UP000602087"/>
    </source>
</evidence>
<name>A0A934M9B2_9MICO</name>
<dbReference type="PANTHER" id="PTHR10655">
    <property type="entry name" value="LYSOPHOSPHOLIPASE-RELATED"/>
    <property type="match status" value="1"/>
</dbReference>
<dbReference type="GO" id="GO:0004252">
    <property type="term" value="F:serine-type endopeptidase activity"/>
    <property type="evidence" value="ECO:0007669"/>
    <property type="project" value="InterPro"/>
</dbReference>
<dbReference type="AlphaFoldDB" id="A0A934M9B2"/>